<evidence type="ECO:0000313" key="4">
    <source>
        <dbReference type="EMBL" id="CAG6540065.1"/>
    </source>
</evidence>
<evidence type="ECO:0000256" key="3">
    <source>
        <dbReference type="SAM" id="SignalP"/>
    </source>
</evidence>
<dbReference type="EMBL" id="HBUE01221986">
    <property type="protein sequence ID" value="CAG6540064.1"/>
    <property type="molecule type" value="Transcribed_RNA"/>
</dbReference>
<sequence length="126" mass="13773">MNFNVFSLLNLTSLLSDYLSQLQLPSSFSAPSVPASSSPPEQVPPAAAAVVPATDDGSETLLEGDQLLSEQFDFSILADGWCFLRNFVGQWLGSVVTEFQTHIGKTFLVILCVNLLLIGFYWRKVS</sequence>
<dbReference type="EMBL" id="HBUE01328650">
    <property type="protein sequence ID" value="CAG6592132.1"/>
    <property type="molecule type" value="Transcribed_RNA"/>
</dbReference>
<keyword evidence="2" id="KW-0812">Transmembrane</keyword>
<evidence type="ECO:0000256" key="1">
    <source>
        <dbReference type="SAM" id="MobiDB-lite"/>
    </source>
</evidence>
<accession>A0A8D8HR67</accession>
<name>A0A8D8HR67_CULPI</name>
<dbReference type="EMBL" id="HBUE01221989">
    <property type="protein sequence ID" value="CAG6540065.1"/>
    <property type="molecule type" value="Transcribed_RNA"/>
</dbReference>
<evidence type="ECO:0000256" key="2">
    <source>
        <dbReference type="SAM" id="Phobius"/>
    </source>
</evidence>
<dbReference type="EMBL" id="HBUE01328647">
    <property type="protein sequence ID" value="CAG6592131.1"/>
    <property type="molecule type" value="Transcribed_RNA"/>
</dbReference>
<feature type="signal peptide" evidence="3">
    <location>
        <begin position="1"/>
        <end position="16"/>
    </location>
</feature>
<dbReference type="AlphaFoldDB" id="A0A8D8HR67"/>
<keyword evidence="2" id="KW-1133">Transmembrane helix</keyword>
<keyword evidence="2" id="KW-0472">Membrane</keyword>
<proteinExistence type="predicted"/>
<reference evidence="4" key="1">
    <citation type="submission" date="2021-05" db="EMBL/GenBank/DDBJ databases">
        <authorList>
            <person name="Alioto T."/>
            <person name="Alioto T."/>
            <person name="Gomez Garrido J."/>
        </authorList>
    </citation>
    <scope>NUCLEOTIDE SEQUENCE</scope>
</reference>
<protein>
    <submittedName>
        <fullName evidence="4">(northern house mosquito) hypothetical protein</fullName>
    </submittedName>
</protein>
<keyword evidence="3" id="KW-0732">Signal</keyword>
<feature type="chain" id="PRO_5033954854" evidence="3">
    <location>
        <begin position="17"/>
        <end position="126"/>
    </location>
</feature>
<organism evidence="4">
    <name type="scientific">Culex pipiens</name>
    <name type="common">House mosquito</name>
    <dbReference type="NCBI Taxonomy" id="7175"/>
    <lineage>
        <taxon>Eukaryota</taxon>
        <taxon>Metazoa</taxon>
        <taxon>Ecdysozoa</taxon>
        <taxon>Arthropoda</taxon>
        <taxon>Hexapoda</taxon>
        <taxon>Insecta</taxon>
        <taxon>Pterygota</taxon>
        <taxon>Neoptera</taxon>
        <taxon>Endopterygota</taxon>
        <taxon>Diptera</taxon>
        <taxon>Nematocera</taxon>
        <taxon>Culicoidea</taxon>
        <taxon>Culicidae</taxon>
        <taxon>Culicinae</taxon>
        <taxon>Culicini</taxon>
        <taxon>Culex</taxon>
        <taxon>Culex</taxon>
    </lineage>
</organism>
<feature type="transmembrane region" description="Helical" evidence="2">
    <location>
        <begin position="102"/>
        <end position="122"/>
    </location>
</feature>
<feature type="region of interest" description="Disordered" evidence="1">
    <location>
        <begin position="27"/>
        <end position="47"/>
    </location>
</feature>